<reference evidence="1 2" key="2">
    <citation type="submission" date="2017-10" db="EMBL/GenBank/DDBJ databases">
        <title>Genome analyses suggest a sexual origin of heterokaryosis in a supposedly ancient asexual fungus.</title>
        <authorList>
            <person name="Corradi N."/>
            <person name="Sedzielewska K."/>
            <person name="Noel J."/>
            <person name="Charron P."/>
            <person name="Farinelli L."/>
            <person name="Marton T."/>
            <person name="Kruger M."/>
            <person name="Pelin A."/>
            <person name="Brachmann A."/>
            <person name="Corradi N."/>
        </authorList>
    </citation>
    <scope>NUCLEOTIDE SEQUENCE [LARGE SCALE GENOMIC DNA]</scope>
    <source>
        <strain evidence="1 2">A1</strain>
    </source>
</reference>
<dbReference type="PANTHER" id="PTHR46579:SF1">
    <property type="entry name" value="F5_8 TYPE C DOMAIN-CONTAINING PROTEIN"/>
    <property type="match status" value="1"/>
</dbReference>
<proteinExistence type="predicted"/>
<name>A0A2N0S7Y5_9GLOM</name>
<reference evidence="1 2" key="1">
    <citation type="submission" date="2017-10" db="EMBL/GenBank/DDBJ databases">
        <title>Extensive intraspecific genome diversity in a model arbuscular mycorrhizal fungus.</title>
        <authorList>
            <person name="Chen E.C.H."/>
            <person name="Morin E."/>
            <person name="Baudet D."/>
            <person name="Noel J."/>
            <person name="Ndikumana S."/>
            <person name="Charron P."/>
            <person name="St-Onge C."/>
            <person name="Giorgi J."/>
            <person name="Grigoriev I.V."/>
            <person name="Roux C."/>
            <person name="Martin F.M."/>
            <person name="Corradi N."/>
        </authorList>
    </citation>
    <scope>NUCLEOTIDE SEQUENCE [LARGE SCALE GENOMIC DNA]</scope>
    <source>
        <strain evidence="1 2">A1</strain>
    </source>
</reference>
<evidence type="ECO:0000313" key="2">
    <source>
        <dbReference type="Proteomes" id="UP000232688"/>
    </source>
</evidence>
<dbReference type="Proteomes" id="UP000232688">
    <property type="component" value="Unassembled WGS sequence"/>
</dbReference>
<dbReference type="VEuPathDB" id="FungiDB:RhiirA1_453301"/>
<accession>A0A2N0S7Y5</accession>
<gene>
    <name evidence="1" type="ORF">RhiirA1_453301</name>
</gene>
<protein>
    <submittedName>
        <fullName evidence="1">Uncharacterized protein</fullName>
    </submittedName>
</protein>
<evidence type="ECO:0000313" key="1">
    <source>
        <dbReference type="EMBL" id="PKC71655.1"/>
    </source>
</evidence>
<organism evidence="1 2">
    <name type="scientific">Rhizophagus irregularis</name>
    <dbReference type="NCBI Taxonomy" id="588596"/>
    <lineage>
        <taxon>Eukaryota</taxon>
        <taxon>Fungi</taxon>
        <taxon>Fungi incertae sedis</taxon>
        <taxon>Mucoromycota</taxon>
        <taxon>Glomeromycotina</taxon>
        <taxon>Glomeromycetes</taxon>
        <taxon>Glomerales</taxon>
        <taxon>Glomeraceae</taxon>
        <taxon>Rhizophagus</taxon>
    </lineage>
</organism>
<dbReference type="AlphaFoldDB" id="A0A2N0S7Y5"/>
<sequence length="130" mass="15456">MYSLPLLKDYLPTKYYKGWSFFMQAVQLCQKKVITMDELNNIDTLLLKFYVHYEREYYKFSANRLSAMKMCIHYILHVVASIKRNGPCCTTWQFPIEPQVEGAPLSKIQKMQIPHFPGKWWEIVENAALR</sequence>
<dbReference type="PANTHER" id="PTHR46579">
    <property type="entry name" value="F5/8 TYPE C DOMAIN-CONTAINING PROTEIN-RELATED"/>
    <property type="match status" value="1"/>
</dbReference>
<comment type="caution">
    <text evidence="1">The sequence shown here is derived from an EMBL/GenBank/DDBJ whole genome shotgun (WGS) entry which is preliminary data.</text>
</comment>
<dbReference type="EMBL" id="LLXH01000157">
    <property type="protein sequence ID" value="PKC71655.1"/>
    <property type="molecule type" value="Genomic_DNA"/>
</dbReference>